<dbReference type="InterPro" id="IPR036196">
    <property type="entry name" value="Ptyr_pPase_sf"/>
</dbReference>
<dbReference type="InterPro" id="IPR017867">
    <property type="entry name" value="Tyr_phospatase_low_mol_wt"/>
</dbReference>
<keyword evidence="3 7" id="KW-0963">Cytoplasm</keyword>
<dbReference type="InterPro" id="IPR050438">
    <property type="entry name" value="LMW_PTPase"/>
</dbReference>
<dbReference type="PANTHER" id="PTHR11717:SF7">
    <property type="entry name" value="LOW MOLECULAR WEIGHT PHOSPHOTYROSINE PROTEIN PHOSPHATASE"/>
    <property type="match status" value="1"/>
</dbReference>
<evidence type="ECO:0000256" key="3">
    <source>
        <dbReference type="ARBA" id="ARBA00022490"/>
    </source>
</evidence>
<dbReference type="InterPro" id="IPR002115">
    <property type="entry name" value="Tyr_Pase_low_mol_wt_mml"/>
</dbReference>
<dbReference type="GO" id="GO:0004726">
    <property type="term" value="F:non-membrane spanning protein tyrosine phosphatase activity"/>
    <property type="evidence" value="ECO:0007669"/>
    <property type="project" value="InterPro"/>
</dbReference>
<dbReference type="PRINTS" id="PR00719">
    <property type="entry name" value="LMWPTPASE"/>
</dbReference>
<evidence type="ECO:0000313" key="10">
    <source>
        <dbReference type="EMBL" id="JAS55521.1"/>
    </source>
</evidence>
<feature type="active site" evidence="6">
    <location>
        <position position="17"/>
    </location>
</feature>
<accession>A0A1B6FZE5</accession>
<comment type="catalytic activity">
    <reaction evidence="7">
        <text>O-phospho-L-tyrosyl-[protein] + H2O = L-tyrosyl-[protein] + phosphate</text>
        <dbReference type="Rhea" id="RHEA:10684"/>
        <dbReference type="Rhea" id="RHEA-COMP:10136"/>
        <dbReference type="Rhea" id="RHEA-COMP:20101"/>
        <dbReference type="ChEBI" id="CHEBI:15377"/>
        <dbReference type="ChEBI" id="CHEBI:43474"/>
        <dbReference type="ChEBI" id="CHEBI:46858"/>
        <dbReference type="ChEBI" id="CHEBI:61978"/>
        <dbReference type="EC" id="3.1.3.48"/>
    </reaction>
</comment>
<evidence type="ECO:0000256" key="4">
    <source>
        <dbReference type="ARBA" id="ARBA00022801"/>
    </source>
</evidence>
<dbReference type="Pfam" id="PF01451">
    <property type="entry name" value="LMWPc"/>
    <property type="match status" value="1"/>
</dbReference>
<sequence length="156" mass="17450">MTTKKSALFICLGNICRSPIAAAVFRQAVKDRGEEDKWVVESAALGSWHVGNPADYRAQETLKSHNVDHTHSARQITKADFNTFDYIFGMDDENMKALARKAPEGCKAKVLLLISFDPKGDKTIRDPYYDSDSEGFETCYQQCVRACNGFLDSLSK</sequence>
<evidence type="ECO:0000256" key="7">
    <source>
        <dbReference type="RuleBase" id="RU368115"/>
    </source>
</evidence>
<gene>
    <name evidence="9" type="ORF">g.34424</name>
    <name evidence="10" type="ORF">g.34427</name>
    <name evidence="11" type="ORF">g.34430</name>
    <name evidence="12" type="ORF">g.34432</name>
</gene>
<dbReference type="SMART" id="SM00226">
    <property type="entry name" value="LMWPc"/>
    <property type="match status" value="1"/>
</dbReference>
<dbReference type="PANTHER" id="PTHR11717">
    <property type="entry name" value="LOW MOLECULAR WEIGHT PROTEIN TYROSINE PHOSPHATASE"/>
    <property type="match status" value="1"/>
</dbReference>
<feature type="active site" description="Nucleophile" evidence="6">
    <location>
        <position position="11"/>
    </location>
</feature>
<evidence type="ECO:0000313" key="9">
    <source>
        <dbReference type="EMBL" id="JAS44000.1"/>
    </source>
</evidence>
<dbReference type="FunFam" id="3.40.50.2300:FF:000105">
    <property type="entry name" value="Low molecular weight phosphotyrosine protein"/>
    <property type="match status" value="1"/>
</dbReference>
<comment type="subcellular location">
    <subcellularLocation>
        <location evidence="1 7">Cytoplasm</location>
    </subcellularLocation>
</comment>
<evidence type="ECO:0000256" key="6">
    <source>
        <dbReference type="PIRSR" id="PIRSR617867-1"/>
    </source>
</evidence>
<evidence type="ECO:0000256" key="1">
    <source>
        <dbReference type="ARBA" id="ARBA00004496"/>
    </source>
</evidence>
<dbReference type="AlphaFoldDB" id="A0A1B6FZE5"/>
<dbReference type="SUPFAM" id="SSF52788">
    <property type="entry name" value="Phosphotyrosine protein phosphatases I"/>
    <property type="match status" value="1"/>
</dbReference>
<dbReference type="EC" id="3.1.3.2" evidence="7"/>
<dbReference type="InterPro" id="IPR023485">
    <property type="entry name" value="Ptyr_pPase"/>
</dbReference>
<evidence type="ECO:0000259" key="8">
    <source>
        <dbReference type="SMART" id="SM00226"/>
    </source>
</evidence>
<keyword evidence="5 7" id="KW-0904">Protein phosphatase</keyword>
<organism evidence="10">
    <name type="scientific">Cuerna arida</name>
    <dbReference type="NCBI Taxonomy" id="1464854"/>
    <lineage>
        <taxon>Eukaryota</taxon>
        <taxon>Metazoa</taxon>
        <taxon>Ecdysozoa</taxon>
        <taxon>Arthropoda</taxon>
        <taxon>Hexapoda</taxon>
        <taxon>Insecta</taxon>
        <taxon>Pterygota</taxon>
        <taxon>Neoptera</taxon>
        <taxon>Paraneoptera</taxon>
        <taxon>Hemiptera</taxon>
        <taxon>Auchenorrhyncha</taxon>
        <taxon>Membracoidea</taxon>
        <taxon>Cicadellidae</taxon>
        <taxon>Cicadellinae</taxon>
        <taxon>Proconiini</taxon>
        <taxon>Cuerna</taxon>
    </lineage>
</organism>
<dbReference type="EMBL" id="GECZ01006801">
    <property type="protein sequence ID" value="JAS62968.1"/>
    <property type="molecule type" value="Transcribed_RNA"/>
</dbReference>
<dbReference type="EMBL" id="GECZ01014248">
    <property type="protein sequence ID" value="JAS55521.1"/>
    <property type="molecule type" value="Transcribed_RNA"/>
</dbReference>
<dbReference type="Gene3D" id="3.40.50.2300">
    <property type="match status" value="1"/>
</dbReference>
<evidence type="ECO:0000313" key="11">
    <source>
        <dbReference type="EMBL" id="JAS62968.1"/>
    </source>
</evidence>
<name>A0A1B6FZE5_9HEMI</name>
<feature type="domain" description="Phosphotyrosine protein phosphatase I" evidence="8">
    <location>
        <begin position="5"/>
        <end position="153"/>
    </location>
</feature>
<proteinExistence type="inferred from homology"/>
<dbReference type="PRINTS" id="PR00720">
    <property type="entry name" value="MAMMALPTPASE"/>
</dbReference>
<protein>
    <recommendedName>
        <fullName evidence="7">Low molecular weight phosphotyrosine protein phosphatase</fullName>
        <shortName evidence="7">LMW-PTP</shortName>
        <shortName evidence="7">LMW-PTPase</shortName>
        <ecNumber evidence="7">3.1.3.2</ecNumber>
        <ecNumber evidence="7">3.1.3.48</ecNumber>
    </recommendedName>
    <alternativeName>
        <fullName evidence="7">Low molecular weight cytosolic acid phosphatase</fullName>
    </alternativeName>
</protein>
<reference evidence="10" key="1">
    <citation type="submission" date="2015-11" db="EMBL/GenBank/DDBJ databases">
        <title>De novo transcriptome assembly of four potential Pierce s Disease insect vectors from Arizona vineyards.</title>
        <authorList>
            <person name="Tassone E.E."/>
        </authorList>
    </citation>
    <scope>NUCLEOTIDE SEQUENCE</scope>
</reference>
<feature type="active site" description="Proton donor" evidence="6">
    <location>
        <position position="126"/>
    </location>
</feature>
<comment type="similarity">
    <text evidence="2 7">Belongs to the low molecular weight phosphotyrosine protein phosphatase family.</text>
</comment>
<dbReference type="EC" id="3.1.3.48" evidence="7"/>
<dbReference type="GO" id="GO:0005737">
    <property type="term" value="C:cytoplasm"/>
    <property type="evidence" value="ECO:0007669"/>
    <property type="project" value="UniProtKB-SubCell"/>
</dbReference>
<dbReference type="CDD" id="cd16343">
    <property type="entry name" value="LMWPTP"/>
    <property type="match status" value="1"/>
</dbReference>
<evidence type="ECO:0000256" key="5">
    <source>
        <dbReference type="ARBA" id="ARBA00022912"/>
    </source>
</evidence>
<dbReference type="EMBL" id="GECZ01000503">
    <property type="protein sequence ID" value="JAS69266.1"/>
    <property type="molecule type" value="Transcribed_RNA"/>
</dbReference>
<dbReference type="GO" id="GO:0003993">
    <property type="term" value="F:acid phosphatase activity"/>
    <property type="evidence" value="ECO:0007669"/>
    <property type="project" value="UniProtKB-UniRule"/>
</dbReference>
<keyword evidence="4 7" id="KW-0378">Hydrolase</keyword>
<comment type="function">
    <text evidence="7">Acts on tyrosine phosphorylated proteins, low-MW aryl phosphates and natural and synthetic acyl phosphates.</text>
</comment>
<dbReference type="EMBL" id="GECZ01025769">
    <property type="protein sequence ID" value="JAS44000.1"/>
    <property type="molecule type" value="Transcribed_RNA"/>
</dbReference>
<evidence type="ECO:0000256" key="2">
    <source>
        <dbReference type="ARBA" id="ARBA00011063"/>
    </source>
</evidence>
<comment type="catalytic activity">
    <reaction evidence="7">
        <text>a phosphate monoester + H2O = an alcohol + phosphate</text>
        <dbReference type="Rhea" id="RHEA:15017"/>
        <dbReference type="ChEBI" id="CHEBI:15377"/>
        <dbReference type="ChEBI" id="CHEBI:30879"/>
        <dbReference type="ChEBI" id="CHEBI:43474"/>
        <dbReference type="ChEBI" id="CHEBI:67140"/>
        <dbReference type="EC" id="3.1.3.2"/>
    </reaction>
</comment>
<evidence type="ECO:0000313" key="12">
    <source>
        <dbReference type="EMBL" id="JAS69266.1"/>
    </source>
</evidence>